<evidence type="ECO:0000256" key="5">
    <source>
        <dbReference type="ARBA" id="ARBA00022801"/>
    </source>
</evidence>
<dbReference type="GO" id="GO:0004423">
    <property type="term" value="F:iduronate-2-sulfatase activity"/>
    <property type="evidence" value="ECO:0007669"/>
    <property type="project" value="InterPro"/>
</dbReference>
<evidence type="ECO:0000313" key="9">
    <source>
        <dbReference type="Proteomes" id="UP000478417"/>
    </source>
</evidence>
<reference evidence="8 9" key="1">
    <citation type="submission" date="2020-02" db="EMBL/GenBank/DDBJ databases">
        <title>Albibacoteraceae fam. nov., the first described family within the subdivision 4 Verrucomicrobia.</title>
        <authorList>
            <person name="Xi F."/>
        </authorList>
    </citation>
    <scope>NUCLEOTIDE SEQUENCE [LARGE SCALE GENOMIC DNA]</scope>
    <source>
        <strain evidence="8 9">CK1056</strain>
    </source>
</reference>
<dbReference type="EMBL" id="JAAGNX010000001">
    <property type="protein sequence ID" value="NDV61580.1"/>
    <property type="molecule type" value="Genomic_DNA"/>
</dbReference>
<evidence type="ECO:0000256" key="2">
    <source>
        <dbReference type="ARBA" id="ARBA00008779"/>
    </source>
</evidence>
<dbReference type="PANTHER" id="PTHR45953">
    <property type="entry name" value="IDURONATE 2-SULFATASE"/>
    <property type="match status" value="1"/>
</dbReference>
<proteinExistence type="inferred from homology"/>
<protein>
    <submittedName>
        <fullName evidence="8">Sulfatase</fullName>
    </submittedName>
</protein>
<feature type="domain" description="Sulfatase N-terminal" evidence="7">
    <location>
        <begin position="19"/>
        <end position="374"/>
    </location>
</feature>
<accession>A0A6B2M1G9</accession>
<dbReference type="PANTHER" id="PTHR45953:SF1">
    <property type="entry name" value="IDURONATE 2-SULFATASE"/>
    <property type="match status" value="1"/>
</dbReference>
<dbReference type="InterPro" id="IPR017850">
    <property type="entry name" value="Alkaline_phosphatase_core_sf"/>
</dbReference>
<dbReference type="GO" id="GO:0046872">
    <property type="term" value="F:metal ion binding"/>
    <property type="evidence" value="ECO:0007669"/>
    <property type="project" value="UniProtKB-KW"/>
</dbReference>
<dbReference type="Pfam" id="PF00884">
    <property type="entry name" value="Sulfatase"/>
    <property type="match status" value="1"/>
</dbReference>
<keyword evidence="5" id="KW-0378">Hydrolase</keyword>
<dbReference type="Gene3D" id="3.40.720.10">
    <property type="entry name" value="Alkaline Phosphatase, subunit A"/>
    <property type="match status" value="1"/>
</dbReference>
<dbReference type="SUPFAM" id="SSF53649">
    <property type="entry name" value="Alkaline phosphatase-like"/>
    <property type="match status" value="1"/>
</dbReference>
<comment type="caution">
    <text evidence="8">The sequence shown here is derived from an EMBL/GenBank/DDBJ whole genome shotgun (WGS) entry which is preliminary data.</text>
</comment>
<dbReference type="InterPro" id="IPR035874">
    <property type="entry name" value="IDS"/>
</dbReference>
<dbReference type="GO" id="GO:0005737">
    <property type="term" value="C:cytoplasm"/>
    <property type="evidence" value="ECO:0007669"/>
    <property type="project" value="TreeGrafter"/>
</dbReference>
<dbReference type="Proteomes" id="UP000478417">
    <property type="component" value="Unassembled WGS sequence"/>
</dbReference>
<keyword evidence="3" id="KW-0479">Metal-binding</keyword>
<evidence type="ECO:0000313" key="8">
    <source>
        <dbReference type="EMBL" id="NDV61580.1"/>
    </source>
</evidence>
<keyword evidence="6" id="KW-0106">Calcium</keyword>
<comment type="cofactor">
    <cofactor evidence="1">
        <name>Ca(2+)</name>
        <dbReference type="ChEBI" id="CHEBI:29108"/>
    </cofactor>
</comment>
<dbReference type="AlphaFoldDB" id="A0A6B2M1G9"/>
<dbReference type="CDD" id="cd16030">
    <property type="entry name" value="iduronate-2-sulfatase"/>
    <property type="match status" value="1"/>
</dbReference>
<dbReference type="InterPro" id="IPR000917">
    <property type="entry name" value="Sulfatase_N"/>
</dbReference>
<evidence type="ECO:0000256" key="4">
    <source>
        <dbReference type="ARBA" id="ARBA00022729"/>
    </source>
</evidence>
<evidence type="ECO:0000256" key="6">
    <source>
        <dbReference type="ARBA" id="ARBA00022837"/>
    </source>
</evidence>
<evidence type="ECO:0000256" key="3">
    <source>
        <dbReference type="ARBA" id="ARBA00022723"/>
    </source>
</evidence>
<evidence type="ECO:0000259" key="7">
    <source>
        <dbReference type="Pfam" id="PF00884"/>
    </source>
</evidence>
<name>A0A6B2M1G9_9BACT</name>
<organism evidence="8 9">
    <name type="scientific">Oceanipulchritudo coccoides</name>
    <dbReference type="NCBI Taxonomy" id="2706888"/>
    <lineage>
        <taxon>Bacteria</taxon>
        <taxon>Pseudomonadati</taxon>
        <taxon>Verrucomicrobiota</taxon>
        <taxon>Opitutia</taxon>
        <taxon>Puniceicoccales</taxon>
        <taxon>Oceanipulchritudinaceae</taxon>
        <taxon>Oceanipulchritudo</taxon>
    </lineage>
</organism>
<evidence type="ECO:0000256" key="1">
    <source>
        <dbReference type="ARBA" id="ARBA00001913"/>
    </source>
</evidence>
<keyword evidence="4" id="KW-0732">Signal</keyword>
<keyword evidence="9" id="KW-1185">Reference proteome</keyword>
<gene>
    <name evidence="8" type="ORF">G0Q06_03875</name>
</gene>
<sequence length="489" mass="55408">MLIVLLLQTGILSADDQQPNIVMFVVDDMCDWIGPMGHAQAITPNMDRLADQGITFQDAHTPGIFCAPARSAIFTGRLASRTGCYRTQVYFQTRPELRPLQVQLQACGYATFGAGKLFHHPAGYVDLRGWDSFFLRDEKLKEKGWDLQTWTVDSPILPDPYPSSIFNHDRKPANKFFMEWGKILDENEELMADTLRTNWACDLVSKEHGKPFFVAVGLYTPHFPNYVPEKYFDLYDPETIEHPPYFEWDLEDLPPAIKRAKTARSAIHKRLEQLDAVEDAIHGYLASISYADAMLGRLLDAIASGPNADNTIVVLWSDHGYHHGEKFDWGKHTLWERTTNVPFMWMGPGIARGESIETTVSLIDIMPTLLDYSGATADAGADGISLREVLDDPGKAVERNVVVPGMQPGEYAIVSNDWRYIHYADGTEELYNLDRDPNEWFNMAGLEGLSVVMEELRKSAPVTWAEPGPERNRLRLITEGREFHWITKK</sequence>
<comment type="similarity">
    <text evidence="2">Belongs to the sulfatase family.</text>
</comment>